<reference evidence="5" key="1">
    <citation type="journal article" date="2018" name="Nat. Microbiol.">
        <title>Leveraging single-cell genomics to expand the fungal tree of life.</title>
        <authorList>
            <person name="Ahrendt S.R."/>
            <person name="Quandt C.A."/>
            <person name="Ciobanu D."/>
            <person name="Clum A."/>
            <person name="Salamov A."/>
            <person name="Andreopoulos B."/>
            <person name="Cheng J.F."/>
            <person name="Woyke T."/>
            <person name="Pelin A."/>
            <person name="Henrissat B."/>
            <person name="Reynolds N.K."/>
            <person name="Benny G.L."/>
            <person name="Smith M.E."/>
            <person name="James T.Y."/>
            <person name="Grigoriev I.V."/>
        </authorList>
    </citation>
    <scope>NUCLEOTIDE SEQUENCE [LARGE SCALE GENOMIC DNA]</scope>
</reference>
<dbReference type="PRINTS" id="PR00111">
    <property type="entry name" value="ABHYDROLASE"/>
</dbReference>
<evidence type="ECO:0000313" key="5">
    <source>
        <dbReference type="Proteomes" id="UP000267251"/>
    </source>
</evidence>
<sequence>ILLCHGFPDLWYGWRYIIPLLVKAGYKVIVPDLPGYGQTEQPKELENLTFAHICEDLNALLDRLDIPTVTLLGHDWGGMVVWRMVNRYPKRIKAVISLCTPYTPANSQFVPLDKVIQAIPSFKYQQKLFATEEAVESFNENLEGFFQKIYQSGEAPIVPYDEAHPTSSTTAPSTLILNDQVSDPSTVSPRPELDYYMEQFRPHGLYWPLGWYRTRKLNFDADKALERKIDRPCLMICAEKDQALPPSLTNGMDQWIADLDI</sequence>
<dbReference type="Pfam" id="PF00561">
    <property type="entry name" value="Abhydrolase_1"/>
    <property type="match status" value="1"/>
</dbReference>
<keyword evidence="5" id="KW-1185">Reference proteome</keyword>
<feature type="domain" description="AB hydrolase-1" evidence="3">
    <location>
        <begin position="1"/>
        <end position="257"/>
    </location>
</feature>
<dbReference type="InterPro" id="IPR000073">
    <property type="entry name" value="AB_hydrolase_1"/>
</dbReference>
<protein>
    <submittedName>
        <fullName evidence="4">Alpha/Beta hydrolase protein</fullName>
    </submittedName>
</protein>
<feature type="non-terminal residue" evidence="4">
    <location>
        <position position="261"/>
    </location>
</feature>
<dbReference type="EMBL" id="KZ988648">
    <property type="protein sequence ID" value="RKP11797.1"/>
    <property type="molecule type" value="Genomic_DNA"/>
</dbReference>
<evidence type="ECO:0000313" key="4">
    <source>
        <dbReference type="EMBL" id="RKP11797.1"/>
    </source>
</evidence>
<dbReference type="OrthoDB" id="408373at2759"/>
<dbReference type="GO" id="GO:0016787">
    <property type="term" value="F:hydrolase activity"/>
    <property type="evidence" value="ECO:0007669"/>
    <property type="project" value="UniProtKB-KW"/>
</dbReference>
<organism evidence="4 5">
    <name type="scientific">Piptocephalis cylindrospora</name>
    <dbReference type="NCBI Taxonomy" id="1907219"/>
    <lineage>
        <taxon>Eukaryota</taxon>
        <taxon>Fungi</taxon>
        <taxon>Fungi incertae sedis</taxon>
        <taxon>Zoopagomycota</taxon>
        <taxon>Zoopagomycotina</taxon>
        <taxon>Zoopagomycetes</taxon>
        <taxon>Zoopagales</taxon>
        <taxon>Piptocephalidaceae</taxon>
        <taxon>Piptocephalis</taxon>
    </lineage>
</organism>
<dbReference type="PRINTS" id="PR00412">
    <property type="entry name" value="EPOXHYDRLASE"/>
</dbReference>
<evidence type="ECO:0000256" key="2">
    <source>
        <dbReference type="ARBA" id="ARBA00038334"/>
    </source>
</evidence>
<feature type="non-terminal residue" evidence="4">
    <location>
        <position position="1"/>
    </location>
</feature>
<dbReference type="PANTHER" id="PTHR43329">
    <property type="entry name" value="EPOXIDE HYDROLASE"/>
    <property type="match status" value="1"/>
</dbReference>
<gene>
    <name evidence="4" type="ORF">BJ684DRAFT_6887</name>
</gene>
<dbReference type="InterPro" id="IPR029058">
    <property type="entry name" value="AB_hydrolase_fold"/>
</dbReference>
<dbReference type="Gene3D" id="3.40.50.1820">
    <property type="entry name" value="alpha/beta hydrolase"/>
    <property type="match status" value="1"/>
</dbReference>
<name>A0A4P9XZF6_9FUNG</name>
<proteinExistence type="inferred from homology"/>
<accession>A0A4P9XZF6</accession>
<keyword evidence="1 4" id="KW-0378">Hydrolase</keyword>
<evidence type="ECO:0000256" key="1">
    <source>
        <dbReference type="ARBA" id="ARBA00022801"/>
    </source>
</evidence>
<evidence type="ECO:0000259" key="3">
    <source>
        <dbReference type="Pfam" id="PF00561"/>
    </source>
</evidence>
<dbReference type="Proteomes" id="UP000267251">
    <property type="component" value="Unassembled WGS sequence"/>
</dbReference>
<comment type="similarity">
    <text evidence="2">Belongs to the AB hydrolase superfamily. Epoxide hydrolase family.</text>
</comment>
<dbReference type="AlphaFoldDB" id="A0A4P9XZF6"/>
<dbReference type="InterPro" id="IPR000639">
    <property type="entry name" value="Epox_hydrolase-like"/>
</dbReference>
<dbReference type="SUPFAM" id="SSF53474">
    <property type="entry name" value="alpha/beta-Hydrolases"/>
    <property type="match status" value="1"/>
</dbReference>